<proteinExistence type="predicted"/>
<keyword evidence="2" id="KW-1185">Reference proteome</keyword>
<sequence>MHWSSVFGWAGGVGAEVFGIVGEAEAGLLDGFEGESVELVRVRMQVAFKLLKGKKKSQEFLISRPFTAS</sequence>
<protein>
    <submittedName>
        <fullName evidence="1">Uncharacterized protein</fullName>
    </submittedName>
</protein>
<accession>A0ABN6PYB1</accession>
<organism evidence="1 2">
    <name type="scientific">Nostoc cf. commune SO-36</name>
    <dbReference type="NCBI Taxonomy" id="449208"/>
    <lineage>
        <taxon>Bacteria</taxon>
        <taxon>Bacillati</taxon>
        <taxon>Cyanobacteriota</taxon>
        <taxon>Cyanophyceae</taxon>
        <taxon>Nostocales</taxon>
        <taxon>Nostocaceae</taxon>
        <taxon>Nostoc</taxon>
    </lineage>
</organism>
<gene>
    <name evidence="1" type="ORF">ANSO36C_08130</name>
</gene>
<dbReference type="Proteomes" id="UP001055453">
    <property type="component" value="Chromosome"/>
</dbReference>
<reference evidence="1" key="1">
    <citation type="submission" date="2022-04" db="EMBL/GenBank/DDBJ databases">
        <title>Complete genome sequence of a cyanobacterium, Nostoc sp. SO-36, isolated in Antarctica.</title>
        <authorList>
            <person name="Kanesaki Y."/>
            <person name="Effendi D."/>
            <person name="Sakamoto T."/>
            <person name="Ohtani S."/>
            <person name="Awai K."/>
        </authorList>
    </citation>
    <scope>NUCLEOTIDE SEQUENCE</scope>
    <source>
        <strain evidence="1">SO-36</strain>
    </source>
</reference>
<name>A0ABN6PYB1_NOSCO</name>
<evidence type="ECO:0000313" key="2">
    <source>
        <dbReference type="Proteomes" id="UP001055453"/>
    </source>
</evidence>
<evidence type="ECO:0000313" key="1">
    <source>
        <dbReference type="EMBL" id="BDI15011.1"/>
    </source>
</evidence>
<dbReference type="EMBL" id="AP025732">
    <property type="protein sequence ID" value="BDI15011.1"/>
    <property type="molecule type" value="Genomic_DNA"/>
</dbReference>